<dbReference type="Proteomes" id="UP001196413">
    <property type="component" value="Unassembled WGS sequence"/>
</dbReference>
<reference evidence="2" key="1">
    <citation type="submission" date="2021-06" db="EMBL/GenBank/DDBJ databases">
        <title>Parelaphostrongylus tenuis whole genome reference sequence.</title>
        <authorList>
            <person name="Garwood T.J."/>
            <person name="Larsen P.A."/>
            <person name="Fountain-Jones N.M."/>
            <person name="Garbe J.R."/>
            <person name="Macchietto M.G."/>
            <person name="Kania S.A."/>
            <person name="Gerhold R.W."/>
            <person name="Richards J.E."/>
            <person name="Wolf T.M."/>
        </authorList>
    </citation>
    <scope>NUCLEOTIDE SEQUENCE</scope>
    <source>
        <strain evidence="2">MNPRO001-30</strain>
        <tissue evidence="2">Meninges</tissue>
    </source>
</reference>
<feature type="region of interest" description="Disordered" evidence="1">
    <location>
        <begin position="106"/>
        <end position="140"/>
    </location>
</feature>
<protein>
    <submittedName>
        <fullName evidence="2">Uncharacterized protein</fullName>
    </submittedName>
</protein>
<sequence length="162" mass="17945">MEQRLAPNLAIAFMPKVEAPMIDLWPLLYYTSIATVKIPPNALERQLVGIRLYDRLCETKNCKVCPNGRDGDCIRSGTIYLVFCEVTQMVHDPREQVLQQRFEDLRRNGPSGVGGTQLPPTSTGSSIDGHHPNGRLTSPGPPHLISLPTHYCSPHIVSLSCN</sequence>
<comment type="caution">
    <text evidence="2">The sequence shown here is derived from an EMBL/GenBank/DDBJ whole genome shotgun (WGS) entry which is preliminary data.</text>
</comment>
<proteinExistence type="predicted"/>
<organism evidence="2 3">
    <name type="scientific">Parelaphostrongylus tenuis</name>
    <name type="common">Meningeal worm</name>
    <dbReference type="NCBI Taxonomy" id="148309"/>
    <lineage>
        <taxon>Eukaryota</taxon>
        <taxon>Metazoa</taxon>
        <taxon>Ecdysozoa</taxon>
        <taxon>Nematoda</taxon>
        <taxon>Chromadorea</taxon>
        <taxon>Rhabditida</taxon>
        <taxon>Rhabditina</taxon>
        <taxon>Rhabditomorpha</taxon>
        <taxon>Strongyloidea</taxon>
        <taxon>Metastrongylidae</taxon>
        <taxon>Parelaphostrongylus</taxon>
    </lineage>
</organism>
<keyword evidence="3" id="KW-1185">Reference proteome</keyword>
<name>A0AAD5QZM1_PARTN</name>
<dbReference type="AlphaFoldDB" id="A0AAD5QZM1"/>
<evidence type="ECO:0000313" key="2">
    <source>
        <dbReference type="EMBL" id="KAJ1366641.1"/>
    </source>
</evidence>
<evidence type="ECO:0000313" key="3">
    <source>
        <dbReference type="Proteomes" id="UP001196413"/>
    </source>
</evidence>
<dbReference type="EMBL" id="JAHQIW010005606">
    <property type="protein sequence ID" value="KAJ1366641.1"/>
    <property type="molecule type" value="Genomic_DNA"/>
</dbReference>
<evidence type="ECO:0000256" key="1">
    <source>
        <dbReference type="SAM" id="MobiDB-lite"/>
    </source>
</evidence>
<gene>
    <name evidence="2" type="ORF">KIN20_027361</name>
</gene>
<accession>A0AAD5QZM1</accession>